<dbReference type="Proteomes" id="UP000283530">
    <property type="component" value="Unassembled WGS sequence"/>
</dbReference>
<evidence type="ECO:0000313" key="2">
    <source>
        <dbReference type="EMBL" id="RWR85043.1"/>
    </source>
</evidence>
<dbReference type="EMBL" id="QPKB01000005">
    <property type="protein sequence ID" value="RWR85043.1"/>
    <property type="molecule type" value="Genomic_DNA"/>
</dbReference>
<protein>
    <submittedName>
        <fullName evidence="2">Uncharacterized protein</fullName>
    </submittedName>
</protein>
<comment type="caution">
    <text evidence="2">The sequence shown here is derived from an EMBL/GenBank/DDBJ whole genome shotgun (WGS) entry which is preliminary data.</text>
</comment>
<name>A0A3S3MJU4_9MAGN</name>
<keyword evidence="3" id="KW-1185">Reference proteome</keyword>
<gene>
    <name evidence="2" type="ORF">CKAN_01388500</name>
</gene>
<evidence type="ECO:0000256" key="1">
    <source>
        <dbReference type="SAM" id="MobiDB-lite"/>
    </source>
</evidence>
<accession>A0A3S3MJU4</accession>
<dbReference type="AlphaFoldDB" id="A0A3S3MJU4"/>
<feature type="region of interest" description="Disordered" evidence="1">
    <location>
        <begin position="1"/>
        <end position="53"/>
    </location>
</feature>
<sequence length="142" mass="15583">MRPDPTDPRSVSHSFSREKKKTEKEERRRERGSAGDGDAPVSRAQTAGNGRAVGRRALRTGNGWGFVVLAVESGVSVAHRKKVMDKSYTASIGKGIESMIKNGRLNASSSLDLQQVHKLTQIWIDGQGTTWGPHIKIFMLVL</sequence>
<evidence type="ECO:0000313" key="3">
    <source>
        <dbReference type="Proteomes" id="UP000283530"/>
    </source>
</evidence>
<proteinExistence type="predicted"/>
<organism evidence="2 3">
    <name type="scientific">Cinnamomum micranthum f. kanehirae</name>
    <dbReference type="NCBI Taxonomy" id="337451"/>
    <lineage>
        <taxon>Eukaryota</taxon>
        <taxon>Viridiplantae</taxon>
        <taxon>Streptophyta</taxon>
        <taxon>Embryophyta</taxon>
        <taxon>Tracheophyta</taxon>
        <taxon>Spermatophyta</taxon>
        <taxon>Magnoliopsida</taxon>
        <taxon>Magnoliidae</taxon>
        <taxon>Laurales</taxon>
        <taxon>Lauraceae</taxon>
        <taxon>Cinnamomum</taxon>
    </lineage>
</organism>
<feature type="compositionally biased region" description="Basic and acidic residues" evidence="1">
    <location>
        <begin position="15"/>
        <end position="33"/>
    </location>
</feature>
<reference evidence="2 3" key="1">
    <citation type="journal article" date="2019" name="Nat. Plants">
        <title>Stout camphor tree genome fills gaps in understanding of flowering plant genome evolution.</title>
        <authorList>
            <person name="Chaw S.M."/>
            <person name="Liu Y.C."/>
            <person name="Wu Y.W."/>
            <person name="Wang H.Y."/>
            <person name="Lin C.I."/>
            <person name="Wu C.S."/>
            <person name="Ke H.M."/>
            <person name="Chang L.Y."/>
            <person name="Hsu C.Y."/>
            <person name="Yang H.T."/>
            <person name="Sudianto E."/>
            <person name="Hsu M.H."/>
            <person name="Wu K.P."/>
            <person name="Wang L.N."/>
            <person name="Leebens-Mack J.H."/>
            <person name="Tsai I.J."/>
        </authorList>
    </citation>
    <scope>NUCLEOTIDE SEQUENCE [LARGE SCALE GENOMIC DNA]</scope>
    <source>
        <strain evidence="3">cv. Chaw 1501</strain>
        <tissue evidence="2">Young leaves</tissue>
    </source>
</reference>